<evidence type="ECO:0000256" key="4">
    <source>
        <dbReference type="ARBA" id="ARBA00012105"/>
    </source>
</evidence>
<comment type="pathway">
    <text evidence="2">Cofactor biosynthesis; FMN biosynthesis; FMN from riboflavin (ATP route): step 1/1.</text>
</comment>
<dbReference type="SMART" id="SM00904">
    <property type="entry name" value="Flavokinase"/>
    <property type="match status" value="1"/>
</dbReference>
<dbReference type="InterPro" id="IPR023465">
    <property type="entry name" value="Riboflavin_kinase_dom_sf"/>
</dbReference>
<dbReference type="InterPro" id="IPR014729">
    <property type="entry name" value="Rossmann-like_a/b/a_fold"/>
</dbReference>
<evidence type="ECO:0000256" key="6">
    <source>
        <dbReference type="ARBA" id="ARBA00018483"/>
    </source>
</evidence>
<keyword evidence="7" id="KW-0285">Flavoprotein</keyword>
<keyword evidence="13" id="KW-0274">FAD</keyword>
<dbReference type="NCBIfam" id="TIGR00125">
    <property type="entry name" value="cyt_tran_rel"/>
    <property type="match status" value="1"/>
</dbReference>
<evidence type="ECO:0000313" key="17">
    <source>
        <dbReference type="EMBL" id="VAX42683.1"/>
    </source>
</evidence>
<keyword evidence="9 17" id="KW-0808">Transferase</keyword>
<evidence type="ECO:0000256" key="7">
    <source>
        <dbReference type="ARBA" id="ARBA00022630"/>
    </source>
</evidence>
<evidence type="ECO:0000256" key="11">
    <source>
        <dbReference type="ARBA" id="ARBA00022741"/>
    </source>
</evidence>
<evidence type="ECO:0000256" key="15">
    <source>
        <dbReference type="ARBA" id="ARBA00023268"/>
    </source>
</evidence>
<accession>A0A3B1DZD9</accession>
<proteinExistence type="inferred from homology"/>
<dbReference type="SUPFAM" id="SSF52374">
    <property type="entry name" value="Nucleotidylyl transferase"/>
    <property type="match status" value="1"/>
</dbReference>
<dbReference type="UniPathway" id="UPA00276">
    <property type="reaction ID" value="UER00406"/>
</dbReference>
<dbReference type="InterPro" id="IPR002606">
    <property type="entry name" value="Riboflavin_kinase_bac"/>
</dbReference>
<dbReference type="GO" id="GO:0003919">
    <property type="term" value="F:FMN adenylyltransferase activity"/>
    <property type="evidence" value="ECO:0007669"/>
    <property type="project" value="UniProtKB-EC"/>
</dbReference>
<keyword evidence="8" id="KW-0288">FMN</keyword>
<dbReference type="UniPathway" id="UPA00277">
    <property type="reaction ID" value="UER00407"/>
</dbReference>
<dbReference type="GO" id="GO:0008531">
    <property type="term" value="F:riboflavin kinase activity"/>
    <property type="evidence" value="ECO:0007669"/>
    <property type="project" value="UniProtKB-EC"/>
</dbReference>
<evidence type="ECO:0000256" key="2">
    <source>
        <dbReference type="ARBA" id="ARBA00005201"/>
    </source>
</evidence>
<comment type="similarity">
    <text evidence="3">Belongs to the RibF family.</text>
</comment>
<dbReference type="GO" id="GO:0009398">
    <property type="term" value="P:FMN biosynthetic process"/>
    <property type="evidence" value="ECO:0007669"/>
    <property type="project" value="UniProtKB-UniPathway"/>
</dbReference>
<evidence type="ECO:0000256" key="3">
    <source>
        <dbReference type="ARBA" id="ARBA00010214"/>
    </source>
</evidence>
<dbReference type="Gene3D" id="3.40.50.620">
    <property type="entry name" value="HUPs"/>
    <property type="match status" value="1"/>
</dbReference>
<dbReference type="CDD" id="cd02064">
    <property type="entry name" value="FAD_synthetase_N"/>
    <property type="match status" value="1"/>
</dbReference>
<keyword evidence="11" id="KW-0547">Nucleotide-binding</keyword>
<dbReference type="PANTHER" id="PTHR22749:SF6">
    <property type="entry name" value="RIBOFLAVIN KINASE"/>
    <property type="match status" value="1"/>
</dbReference>
<dbReference type="Gene3D" id="2.40.30.30">
    <property type="entry name" value="Riboflavin kinase-like"/>
    <property type="match status" value="1"/>
</dbReference>
<keyword evidence="10 17" id="KW-0548">Nucleotidyltransferase</keyword>
<name>A0A3B1DZD9_9ZZZZ</name>
<organism evidence="17">
    <name type="scientific">hydrothermal vent metagenome</name>
    <dbReference type="NCBI Taxonomy" id="652676"/>
    <lineage>
        <taxon>unclassified sequences</taxon>
        <taxon>metagenomes</taxon>
        <taxon>ecological metagenomes</taxon>
    </lineage>
</organism>
<dbReference type="GO" id="GO:0009231">
    <property type="term" value="P:riboflavin biosynthetic process"/>
    <property type="evidence" value="ECO:0007669"/>
    <property type="project" value="InterPro"/>
</dbReference>
<dbReference type="EC" id="2.7.7.2" evidence="5"/>
<dbReference type="EC" id="2.7.1.26" evidence="4"/>
<evidence type="ECO:0000259" key="16">
    <source>
        <dbReference type="SMART" id="SM00904"/>
    </source>
</evidence>
<evidence type="ECO:0000256" key="9">
    <source>
        <dbReference type="ARBA" id="ARBA00022679"/>
    </source>
</evidence>
<dbReference type="InterPro" id="IPR015864">
    <property type="entry name" value="FAD_synthase"/>
</dbReference>
<reference evidence="17" key="1">
    <citation type="submission" date="2018-06" db="EMBL/GenBank/DDBJ databases">
        <authorList>
            <person name="Zhirakovskaya E."/>
        </authorList>
    </citation>
    <scope>NUCLEOTIDE SEQUENCE</scope>
</reference>
<feature type="domain" description="Riboflavin kinase" evidence="16">
    <location>
        <begin position="178"/>
        <end position="270"/>
    </location>
</feature>
<evidence type="ECO:0000256" key="13">
    <source>
        <dbReference type="ARBA" id="ARBA00022827"/>
    </source>
</evidence>
<sequence>MRPPPCVITVGNFDGVHIGHAALIARARELAHTLNAPGGVVVLAFNPHPRSVLHPGQAPASLMSFARRAELLCRVGAGAVHPLDPTDQLLALSPADFIEWVNERYNPIAFVEGPDFHFGCNREGSMETLRALGRERGFAVEAVPVLATALSDHTIVTASSTITRWLIEHGRVRDAWNVLGRPHRLAGTVVRGERRGRDLGFPTANLDTPDLLPVDGVYATLAHTPDGRRYTAALSVGTKPQFHHQPGPHARTAEAFLLDAPTEPGKANLPGLPEYGWDIAL</sequence>
<dbReference type="InterPro" id="IPR023468">
    <property type="entry name" value="Riboflavin_kinase"/>
</dbReference>
<keyword evidence="12 17" id="KW-0418">Kinase</keyword>
<dbReference type="Pfam" id="PF01687">
    <property type="entry name" value="Flavokinase"/>
    <property type="match status" value="1"/>
</dbReference>
<dbReference type="GO" id="GO:0006747">
    <property type="term" value="P:FAD biosynthetic process"/>
    <property type="evidence" value="ECO:0007669"/>
    <property type="project" value="UniProtKB-UniPathway"/>
</dbReference>
<keyword evidence="15" id="KW-0511">Multifunctional enzyme</keyword>
<evidence type="ECO:0000256" key="5">
    <source>
        <dbReference type="ARBA" id="ARBA00012393"/>
    </source>
</evidence>
<dbReference type="InterPro" id="IPR015865">
    <property type="entry name" value="Riboflavin_kinase_bac/euk"/>
</dbReference>
<feature type="non-terminal residue" evidence="17">
    <location>
        <position position="281"/>
    </location>
</feature>
<protein>
    <recommendedName>
        <fullName evidence="6">Bifunctional riboflavin kinase/FMN adenylyltransferase</fullName>
        <ecNumber evidence="4">2.7.1.26</ecNumber>
        <ecNumber evidence="5">2.7.7.2</ecNumber>
    </recommendedName>
</protein>
<dbReference type="InterPro" id="IPR004821">
    <property type="entry name" value="Cyt_trans-like"/>
</dbReference>
<evidence type="ECO:0000256" key="1">
    <source>
        <dbReference type="ARBA" id="ARBA00004726"/>
    </source>
</evidence>
<comment type="pathway">
    <text evidence="1">Cofactor biosynthesis; FAD biosynthesis; FAD from FMN: step 1/1.</text>
</comment>
<evidence type="ECO:0000256" key="12">
    <source>
        <dbReference type="ARBA" id="ARBA00022777"/>
    </source>
</evidence>
<keyword evidence="14" id="KW-0067">ATP-binding</keyword>
<evidence type="ECO:0000256" key="8">
    <source>
        <dbReference type="ARBA" id="ARBA00022643"/>
    </source>
</evidence>
<dbReference type="SUPFAM" id="SSF82114">
    <property type="entry name" value="Riboflavin kinase-like"/>
    <property type="match status" value="1"/>
</dbReference>
<evidence type="ECO:0000256" key="10">
    <source>
        <dbReference type="ARBA" id="ARBA00022695"/>
    </source>
</evidence>
<dbReference type="PIRSF" id="PIRSF004491">
    <property type="entry name" value="FAD_Synth"/>
    <property type="match status" value="1"/>
</dbReference>
<gene>
    <name evidence="17" type="ORF">MNBD_PLANCTO03-1727</name>
</gene>
<dbReference type="AlphaFoldDB" id="A0A3B1DZD9"/>
<dbReference type="PANTHER" id="PTHR22749">
    <property type="entry name" value="RIBOFLAVIN KINASE/FMN ADENYLYLTRANSFERASE"/>
    <property type="match status" value="1"/>
</dbReference>
<dbReference type="Pfam" id="PF06574">
    <property type="entry name" value="FAD_syn"/>
    <property type="match status" value="1"/>
</dbReference>
<dbReference type="GO" id="GO:0005524">
    <property type="term" value="F:ATP binding"/>
    <property type="evidence" value="ECO:0007669"/>
    <property type="project" value="UniProtKB-KW"/>
</dbReference>
<dbReference type="EMBL" id="UOGK01000737">
    <property type="protein sequence ID" value="VAX42683.1"/>
    <property type="molecule type" value="Genomic_DNA"/>
</dbReference>
<evidence type="ECO:0000256" key="14">
    <source>
        <dbReference type="ARBA" id="ARBA00022840"/>
    </source>
</evidence>